<feature type="compositionally biased region" description="Acidic residues" evidence="11">
    <location>
        <begin position="1558"/>
        <end position="1569"/>
    </location>
</feature>
<evidence type="ECO:0000259" key="12">
    <source>
        <dbReference type="PROSITE" id="PS51059"/>
    </source>
</evidence>
<feature type="domain" description="PARP alpha-helical" evidence="13">
    <location>
        <begin position="1860"/>
        <end position="2000"/>
    </location>
</feature>
<gene>
    <name evidence="15" type="ORF">PoB_004543000</name>
</gene>
<dbReference type="GO" id="GO:0003950">
    <property type="term" value="F:NAD+ poly-ADP-ribosyltransferase activity"/>
    <property type="evidence" value="ECO:0007669"/>
    <property type="project" value="UniProtKB-UniRule"/>
</dbReference>
<keyword evidence="2 10" id="KW-0328">Glycosyltransferase</keyword>
<dbReference type="SUPFAM" id="SSF48403">
    <property type="entry name" value="Ankyrin repeat"/>
    <property type="match status" value="4"/>
</dbReference>
<feature type="repeat" description="ANK" evidence="9">
    <location>
        <begin position="1494"/>
        <end position="1526"/>
    </location>
</feature>
<dbReference type="GO" id="GO:0016779">
    <property type="term" value="F:nucleotidyltransferase activity"/>
    <property type="evidence" value="ECO:0007669"/>
    <property type="project" value="UniProtKB-KW"/>
</dbReference>
<dbReference type="Gene3D" id="1.25.40.20">
    <property type="entry name" value="Ankyrin repeat-containing domain"/>
    <property type="match status" value="7"/>
</dbReference>
<feature type="repeat" description="ANK" evidence="9">
    <location>
        <begin position="533"/>
        <end position="565"/>
    </location>
</feature>
<evidence type="ECO:0000256" key="10">
    <source>
        <dbReference type="RuleBase" id="RU362114"/>
    </source>
</evidence>
<dbReference type="InterPro" id="IPR036770">
    <property type="entry name" value="Ankyrin_rpt-contain_sf"/>
</dbReference>
<evidence type="ECO:0000256" key="4">
    <source>
        <dbReference type="ARBA" id="ARBA00022695"/>
    </source>
</evidence>
<evidence type="ECO:0000313" key="16">
    <source>
        <dbReference type="Proteomes" id="UP000735302"/>
    </source>
</evidence>
<keyword evidence="16" id="KW-1185">Reference proteome</keyword>
<dbReference type="PANTHER" id="PTHR24126:SF14">
    <property type="entry name" value="ANK_REP_REGION DOMAIN-CONTAINING PROTEIN"/>
    <property type="match status" value="1"/>
</dbReference>
<dbReference type="InterPro" id="IPR004102">
    <property type="entry name" value="Poly(ADP-ribose)pol_reg_dom"/>
</dbReference>
<protein>
    <recommendedName>
        <fullName evidence="10">Poly [ADP-ribose] polymerase</fullName>
        <shortName evidence="10">PARP</shortName>
        <ecNumber evidence="10">2.4.2.-</ecNumber>
    </recommendedName>
</protein>
<dbReference type="Pfam" id="PF05406">
    <property type="entry name" value="WGR"/>
    <property type="match status" value="1"/>
</dbReference>
<evidence type="ECO:0000256" key="3">
    <source>
        <dbReference type="ARBA" id="ARBA00022679"/>
    </source>
</evidence>
<evidence type="ECO:0000256" key="1">
    <source>
        <dbReference type="ARBA" id="ARBA00004123"/>
    </source>
</evidence>
<dbReference type="PROSITE" id="PS51977">
    <property type="entry name" value="WGR"/>
    <property type="match status" value="1"/>
</dbReference>
<feature type="domain" description="WGR" evidence="14">
    <location>
        <begin position="1733"/>
        <end position="1834"/>
    </location>
</feature>
<dbReference type="Gene3D" id="1.20.142.10">
    <property type="entry name" value="Poly(ADP-ribose) polymerase, regulatory domain"/>
    <property type="match status" value="1"/>
</dbReference>
<sequence>MVLKLRTVKVSLNRISRLVYSLPLDQLAEIKRLVKLAKAVEQGDIAISSIGEDVKEVVLIDEPPVKKPRVQNIASGKTRNKVEPKRKRVTKKETDLELHPREDIIIQEKDPLFETGNPVPCVSKIANSRLVFRAIYLKNNKLLTKLLKDGSKIYKLYTKSVDNMETPIEAAARVKSTEILETILQEYFGSKFKDRKLCNRDDPCRIDKLGTGRYNQRSLGIKFIRKITSSRGSREGNNSLTENETETNESSSKVIKLLLNAGLDDAQWTVIENFMAKSNKNIYENILSQHDVCELLLAGHHQTAGRIIEHSLKKFWTKFNSLYKDVLLQETGDLANCSPSACKHINKQVSGITPYHCAAASPYSQHLAKLLHVQPDVHVADSKGRRPMHYAAGCVSPDSLKLLLQWGANTSDTDNTRRIPLHYAIYANRPLNVKLLLEHAKQGGAKDIFAQKYGTGGVNRQTSNSMTPLHTAAKNGFLEIAELLIKHGADVNAKLGVSQNQISPLMLAAAGGHLDMIYLLVKFGAVVEQKDRMGRTAVIYASKNGSTSVLTYLMHLGASVNRADNSGNTPMHYAAAYGWLFTLRALLDAGADLNAHNMWRTTPLSVAYLKSHYGIVQELLAHGKVDINFTDDDGMSLLFHACSSDLSQADLCEQITYMVEEKGASCRLLDNMGRSPLHHLTKAIATVDADEDRDKQEEQMKYAYAQSVDIARLLLKNGCTLNAVDENGLTATMAAIGQVNNLPLVKFLLSQGGKIEAPLVVTDGPPLFTMMHRMASNMWKAPANLSSLMKLLKDGKCRDQVVKMCDQVDCNGFTPLLQACLVAREGAVKINPPPKSNPWTQVRQFIKNLVIDFKANLNAKVSKKHFNLDDMPSPNSPYWWHRKDSAEKSPVHIVLFGNDPEYNTDLTEVISSHGGHMFRELVSLGADLNVYDLEGMTPLGSCISNQRQDLLHFLRMNSKCDFNMPIKESKNEKHEEIAPLLFISRISKQGNSGMINELIDCGSDIDAKVSGTDMKCLHLLVVNANEQSREDVLKVVDKLSKIGYDFNSKDSKGRTALHYAVRANAGNMSAGMELEVKLLQLGASPGLQDSKGRSALHYVFKSKTQKRHSWGNLSSTEPAELSQLISKNMNKLQINQPDKYGRTALHYAALKGASICCMYLAMIGANPNMKDNDGNTALALAVQGQFDGCASNLIQGGASLKSMVTTISAKELQKRKMQKKCDNNAQDLPVEPWTCYPPSLVKEEEAIREVQLYQAAVENNLNGVAMFITGADKSISGLTQVDAIQITFKTCMYQTSLRLLHTNTDRTVLRKKLSCDRSFLHMLSLSCEKSQTKCEPTLLKLGEWLVNAGLRPDAFDKFGCTPVQYAILNRQFALADLLTGKAGGYDVDYKDGMGRSHLAAVLWRTYTRGIGDANTWSFVKKLIEKKIDLDQHFDLPLNPDLVNITVQGTKLDPVYYNRYRKTTTALITAIGSNQFVLAKNLLKSGANPNAVDGAGLSPLMHAIKMNQVNFVKLLLHYEFDPNKKEESQSKRAMKVKKWNKERGAFRLKAHTSISYGSDDSEEESNDEEYERQTQTKNHDKETAKPEWSLVKKTSPLNLDQTDCDGRTALHYVACPSLQGTFDNGEMAFLLIQNGATLNHSKAGLTAYQEAVQAKAATVARLLQTKFVVPVVNLKASIFLPLSSTIEDDVPPIVGTWPDVSKAAHQVLRRYTSDMDQTTPTYVHTVDPNCHVKNGQLVRDEDMGRYFDVLMTRVDVKRGDWGLYNFYQIQLVFQPSKKLYILFTQWGRIEDDGQFQHTPFTDREEAVKEFAKVFREKSGNKWADINRYEQKPGKYRLVEDIARQAPPALKDVDIDLSSNVASMLPKHLQNVINILMDPEAIQFSMKNIRGLDTKSLPFGQLNEERLLQGQKLLQQIELLVDEIDKYKEKSKKEDPSTEEKDAHKKNLEKVADLSNDYYHVIPQSNFSCKKLHPLDDRHRLQSQIYNLSNLLHYQVACRFVLAAMWHRHEYNPIDFVYHSMGCKMQLMDRNEDMVQVILKYIWLSKNATQDVHAIYKLEREGEKKRTEMFKHQSERRLLFHGSSTCNLLSILHHGLVVSPPNAESSGSLYGKGIYFSDAFSFSANYTRSSKVKFMLLCEVTMGNVMDYVQKMNETKNCLHSPADAALILEDKTADTVMVRGNYYISPVDWFILPSGEQLPQGAMRRDTSYFGSSNTQYIVRDPAKVRLRYLIQFS</sequence>
<evidence type="ECO:0000256" key="6">
    <source>
        <dbReference type="ARBA" id="ARBA00023027"/>
    </source>
</evidence>
<dbReference type="PROSITE" id="PS50088">
    <property type="entry name" value="ANK_REPEAT"/>
    <property type="match status" value="8"/>
</dbReference>
<dbReference type="EMBL" id="BLXT01004995">
    <property type="protein sequence ID" value="GFO18925.1"/>
    <property type="molecule type" value="Genomic_DNA"/>
</dbReference>
<evidence type="ECO:0000256" key="7">
    <source>
        <dbReference type="ARBA" id="ARBA00023043"/>
    </source>
</evidence>
<dbReference type="InterPro" id="IPR036616">
    <property type="entry name" value="Poly(ADP-ribose)pol_reg_dom_sf"/>
</dbReference>
<dbReference type="PROSITE" id="PS51059">
    <property type="entry name" value="PARP_CATALYTIC"/>
    <property type="match status" value="1"/>
</dbReference>
<dbReference type="Proteomes" id="UP000735302">
    <property type="component" value="Unassembled WGS sequence"/>
</dbReference>
<keyword evidence="6 10" id="KW-0520">NAD</keyword>
<feature type="repeat" description="ANK" evidence="9">
    <location>
        <begin position="383"/>
        <end position="415"/>
    </location>
</feature>
<name>A0AAV4BEC0_9GAST</name>
<feature type="repeat" description="ANK" evidence="9">
    <location>
        <begin position="566"/>
        <end position="598"/>
    </location>
</feature>
<feature type="repeat" description="ANK" evidence="9">
    <location>
        <begin position="464"/>
        <end position="496"/>
    </location>
</feature>
<evidence type="ECO:0000256" key="11">
    <source>
        <dbReference type="SAM" id="MobiDB-lite"/>
    </source>
</evidence>
<feature type="domain" description="PARP catalytic" evidence="12">
    <location>
        <begin position="2010"/>
        <end position="2233"/>
    </location>
</feature>
<feature type="repeat" description="ANK" evidence="9">
    <location>
        <begin position="1140"/>
        <end position="1172"/>
    </location>
</feature>
<feature type="repeat" description="ANK" evidence="9">
    <location>
        <begin position="1052"/>
        <end position="1090"/>
    </location>
</feature>
<organism evidence="15 16">
    <name type="scientific">Plakobranchus ocellatus</name>
    <dbReference type="NCBI Taxonomy" id="259542"/>
    <lineage>
        <taxon>Eukaryota</taxon>
        <taxon>Metazoa</taxon>
        <taxon>Spiralia</taxon>
        <taxon>Lophotrochozoa</taxon>
        <taxon>Mollusca</taxon>
        <taxon>Gastropoda</taxon>
        <taxon>Heterobranchia</taxon>
        <taxon>Euthyneura</taxon>
        <taxon>Panpulmonata</taxon>
        <taxon>Sacoglossa</taxon>
        <taxon>Placobranchoidea</taxon>
        <taxon>Plakobranchidae</taxon>
        <taxon>Plakobranchus</taxon>
    </lineage>
</organism>
<dbReference type="PROSITE" id="PS51060">
    <property type="entry name" value="PARP_ALPHA_HD"/>
    <property type="match status" value="1"/>
</dbReference>
<dbReference type="PROSITE" id="PS50297">
    <property type="entry name" value="ANK_REP_REGION"/>
    <property type="match status" value="6"/>
</dbReference>
<dbReference type="InterPro" id="IPR036930">
    <property type="entry name" value="WGR_dom_sf"/>
</dbReference>
<dbReference type="CDD" id="cd07997">
    <property type="entry name" value="WGR_PARP"/>
    <property type="match status" value="1"/>
</dbReference>
<proteinExistence type="predicted"/>
<evidence type="ECO:0000256" key="2">
    <source>
        <dbReference type="ARBA" id="ARBA00022676"/>
    </source>
</evidence>
<dbReference type="SUPFAM" id="SSF56399">
    <property type="entry name" value="ADP-ribosylation"/>
    <property type="match status" value="1"/>
</dbReference>
<dbReference type="InterPro" id="IPR002110">
    <property type="entry name" value="Ankyrin_rpt"/>
</dbReference>
<evidence type="ECO:0000256" key="5">
    <source>
        <dbReference type="ARBA" id="ARBA00022737"/>
    </source>
</evidence>
<keyword evidence="5" id="KW-0677">Repeat</keyword>
<dbReference type="SMART" id="SM00248">
    <property type="entry name" value="ANK"/>
    <property type="match status" value="23"/>
</dbReference>
<dbReference type="PRINTS" id="PR01415">
    <property type="entry name" value="ANKYRIN"/>
</dbReference>
<evidence type="ECO:0000256" key="9">
    <source>
        <dbReference type="PROSITE-ProRule" id="PRU00023"/>
    </source>
</evidence>
<dbReference type="InterPro" id="IPR012317">
    <property type="entry name" value="Poly(ADP-ribose)pol_cat_dom"/>
</dbReference>
<feature type="repeat" description="ANK" evidence="9">
    <location>
        <begin position="500"/>
        <end position="532"/>
    </location>
</feature>
<dbReference type="EC" id="2.4.2.-" evidence="10"/>
<dbReference type="Pfam" id="PF00023">
    <property type="entry name" value="Ank"/>
    <property type="match status" value="1"/>
</dbReference>
<feature type="compositionally biased region" description="Basic and acidic residues" evidence="11">
    <location>
        <begin position="1570"/>
        <end position="1584"/>
    </location>
</feature>
<comment type="subcellular location">
    <subcellularLocation>
        <location evidence="1">Nucleus</location>
    </subcellularLocation>
</comment>
<dbReference type="SUPFAM" id="SSF142921">
    <property type="entry name" value="WGR domain-like"/>
    <property type="match status" value="1"/>
</dbReference>
<reference evidence="15 16" key="1">
    <citation type="journal article" date="2021" name="Elife">
        <title>Chloroplast acquisition without the gene transfer in kleptoplastic sea slugs, Plakobranchus ocellatus.</title>
        <authorList>
            <person name="Maeda T."/>
            <person name="Takahashi S."/>
            <person name="Yoshida T."/>
            <person name="Shimamura S."/>
            <person name="Takaki Y."/>
            <person name="Nagai Y."/>
            <person name="Toyoda A."/>
            <person name="Suzuki Y."/>
            <person name="Arimoto A."/>
            <person name="Ishii H."/>
            <person name="Satoh N."/>
            <person name="Nishiyama T."/>
            <person name="Hasebe M."/>
            <person name="Maruyama T."/>
            <person name="Minagawa J."/>
            <person name="Obokata J."/>
            <person name="Shigenobu S."/>
        </authorList>
    </citation>
    <scope>NUCLEOTIDE SEQUENCE [LARGE SCALE GENOMIC DNA]</scope>
</reference>
<evidence type="ECO:0000256" key="8">
    <source>
        <dbReference type="ARBA" id="ARBA00023242"/>
    </source>
</evidence>
<accession>A0AAV4BEC0</accession>
<dbReference type="SUPFAM" id="SSF47587">
    <property type="entry name" value="Domain of poly(ADP-ribose) polymerase"/>
    <property type="match status" value="1"/>
</dbReference>
<dbReference type="Pfam" id="PF00644">
    <property type="entry name" value="PARP"/>
    <property type="match status" value="1"/>
</dbReference>
<evidence type="ECO:0000313" key="15">
    <source>
        <dbReference type="EMBL" id="GFO18925.1"/>
    </source>
</evidence>
<evidence type="ECO:0000259" key="14">
    <source>
        <dbReference type="PROSITE" id="PS51977"/>
    </source>
</evidence>
<dbReference type="Gene3D" id="2.20.140.10">
    <property type="entry name" value="WGR domain"/>
    <property type="match status" value="1"/>
</dbReference>
<dbReference type="GO" id="GO:0005634">
    <property type="term" value="C:nucleus"/>
    <property type="evidence" value="ECO:0007669"/>
    <property type="project" value="UniProtKB-SubCell"/>
</dbReference>
<dbReference type="SMART" id="SM00773">
    <property type="entry name" value="WGR"/>
    <property type="match status" value="1"/>
</dbReference>
<dbReference type="PANTHER" id="PTHR24126">
    <property type="entry name" value="ANKYRIN REPEAT, PH AND SEC7 DOMAIN CONTAINING PROTEIN SECG-RELATED"/>
    <property type="match status" value="1"/>
</dbReference>
<dbReference type="Gene3D" id="3.90.228.10">
    <property type="match status" value="1"/>
</dbReference>
<keyword evidence="8" id="KW-0539">Nucleus</keyword>
<dbReference type="Pfam" id="PF12796">
    <property type="entry name" value="Ank_2"/>
    <property type="match status" value="4"/>
</dbReference>
<dbReference type="InterPro" id="IPR008893">
    <property type="entry name" value="WGR_domain"/>
</dbReference>
<keyword evidence="3 10" id="KW-0808">Transferase</keyword>
<evidence type="ECO:0000259" key="13">
    <source>
        <dbReference type="PROSITE" id="PS51060"/>
    </source>
</evidence>
<dbReference type="Pfam" id="PF02877">
    <property type="entry name" value="PARP_reg"/>
    <property type="match status" value="1"/>
</dbReference>
<comment type="caution">
    <text evidence="15">The sequence shown here is derived from an EMBL/GenBank/DDBJ whole genome shotgun (WGS) entry which is preliminary data.</text>
</comment>
<keyword evidence="4" id="KW-0548">Nucleotidyltransferase</keyword>
<keyword evidence="7 9" id="KW-0040">ANK repeat</keyword>
<feature type="region of interest" description="Disordered" evidence="11">
    <location>
        <begin position="1554"/>
        <end position="1588"/>
    </location>
</feature>